<organism evidence="12 13">
    <name type="scientific">Nyctereutes procyonoides</name>
    <name type="common">Raccoon dog</name>
    <name type="synonym">Canis procyonoides</name>
    <dbReference type="NCBI Taxonomy" id="34880"/>
    <lineage>
        <taxon>Eukaryota</taxon>
        <taxon>Metazoa</taxon>
        <taxon>Chordata</taxon>
        <taxon>Craniata</taxon>
        <taxon>Vertebrata</taxon>
        <taxon>Euteleostomi</taxon>
        <taxon>Mammalia</taxon>
        <taxon>Eutheria</taxon>
        <taxon>Laurasiatheria</taxon>
        <taxon>Carnivora</taxon>
        <taxon>Caniformia</taxon>
        <taxon>Canidae</taxon>
        <taxon>Nyctereutes</taxon>
    </lineage>
</organism>
<dbReference type="EMBL" id="CAJHUB010000754">
    <property type="protein sequence ID" value="CAD7682152.1"/>
    <property type="molecule type" value="Genomic_DNA"/>
</dbReference>
<evidence type="ECO:0000259" key="11">
    <source>
        <dbReference type="PROSITE" id="PS50271"/>
    </source>
</evidence>
<evidence type="ECO:0000256" key="8">
    <source>
        <dbReference type="RuleBase" id="RU366025"/>
    </source>
</evidence>
<dbReference type="PROSITE" id="PS50271">
    <property type="entry name" value="ZF_UBP"/>
    <property type="match status" value="1"/>
</dbReference>
<feature type="domain" description="UBP-type" evidence="11">
    <location>
        <begin position="165"/>
        <end position="283"/>
    </location>
</feature>
<keyword evidence="8" id="KW-0788">Thiol protease</keyword>
<evidence type="ECO:0000256" key="6">
    <source>
        <dbReference type="ARBA" id="ARBA00022833"/>
    </source>
</evidence>
<evidence type="ECO:0000256" key="3">
    <source>
        <dbReference type="ARBA" id="ARBA00022771"/>
    </source>
</evidence>
<feature type="domain" description="USP" evidence="10">
    <location>
        <begin position="335"/>
        <end position="653"/>
    </location>
</feature>
<dbReference type="SUPFAM" id="SSF54001">
    <property type="entry name" value="Cysteine proteinases"/>
    <property type="match status" value="1"/>
</dbReference>
<dbReference type="GO" id="GO:0008270">
    <property type="term" value="F:zinc ion binding"/>
    <property type="evidence" value="ECO:0007669"/>
    <property type="project" value="UniProtKB-KW"/>
</dbReference>
<dbReference type="Gene3D" id="3.30.40.10">
    <property type="entry name" value="Zinc/RING finger domain, C3HC4 (zinc finger)"/>
    <property type="match status" value="1"/>
</dbReference>
<keyword evidence="13" id="KW-1185">Reference proteome</keyword>
<dbReference type="InterPro" id="IPR001607">
    <property type="entry name" value="Znf_UBP"/>
</dbReference>
<keyword evidence="4 8" id="KW-0833">Ubl conjugation pathway</keyword>
<feature type="compositionally biased region" description="Low complexity" evidence="9">
    <location>
        <begin position="103"/>
        <end position="117"/>
    </location>
</feature>
<keyword evidence="2" id="KW-0479">Metal-binding</keyword>
<proteinExistence type="inferred from homology"/>
<accession>A0A811Z1E8</accession>
<dbReference type="Pfam" id="PF00443">
    <property type="entry name" value="UCH"/>
    <property type="match status" value="1"/>
</dbReference>
<dbReference type="PANTHER" id="PTHR21646:SF38">
    <property type="entry name" value="UBIQUITIN CARBOXYL-TERMINAL HYDROLASE 51"/>
    <property type="match status" value="1"/>
</dbReference>
<dbReference type="GO" id="GO:0006508">
    <property type="term" value="P:proteolysis"/>
    <property type="evidence" value="ECO:0007669"/>
    <property type="project" value="UniProtKB-KW"/>
</dbReference>
<feature type="compositionally biased region" description="Low complexity" evidence="9">
    <location>
        <begin position="8"/>
        <end position="18"/>
    </location>
</feature>
<comment type="function">
    <text evidence="8">Deubiquitinating enzyme that removes conjugated ubiquitin from specific proteins to regulate different cellular processes.</text>
</comment>
<dbReference type="FunFam" id="3.30.40.10:FF:000141">
    <property type="entry name" value="Ubiquitinyl hydrolase 1"/>
    <property type="match status" value="1"/>
</dbReference>
<evidence type="ECO:0000256" key="4">
    <source>
        <dbReference type="ARBA" id="ARBA00022786"/>
    </source>
</evidence>
<keyword evidence="3 7" id="KW-0863">Zinc-finger</keyword>
<keyword evidence="5 8" id="KW-0378">Hydrolase</keyword>
<evidence type="ECO:0000256" key="7">
    <source>
        <dbReference type="PROSITE-ProRule" id="PRU00502"/>
    </source>
</evidence>
<dbReference type="InterPro" id="IPR050185">
    <property type="entry name" value="Ub_carboxyl-term_hydrolase"/>
</dbReference>
<gene>
    <name evidence="12" type="ORF">NYPRO_LOCUS14944</name>
</gene>
<dbReference type="Pfam" id="PF02148">
    <property type="entry name" value="zf-UBP"/>
    <property type="match status" value="1"/>
</dbReference>
<dbReference type="InterPro" id="IPR018200">
    <property type="entry name" value="USP_CS"/>
</dbReference>
<name>A0A811Z1E8_NYCPR</name>
<keyword evidence="6" id="KW-0862">Zinc</keyword>
<evidence type="ECO:0000313" key="12">
    <source>
        <dbReference type="EMBL" id="CAD7682152.1"/>
    </source>
</evidence>
<dbReference type="PROSITE" id="PS50235">
    <property type="entry name" value="USP_3"/>
    <property type="match status" value="1"/>
</dbReference>
<comment type="similarity">
    <text evidence="8">Belongs to the peptidase C19 family.</text>
</comment>
<comment type="caution">
    <text evidence="12">The sequence shown here is derived from an EMBL/GenBank/DDBJ whole genome shotgun (WGS) entry which is preliminary data.</text>
</comment>
<comment type="catalytic activity">
    <reaction evidence="1 8">
        <text>Thiol-dependent hydrolysis of ester, thioester, amide, peptide and isopeptide bonds formed by the C-terminal Gly of ubiquitin (a 76-residue protein attached to proteins as an intracellular targeting signal).</text>
        <dbReference type="EC" id="3.4.19.12"/>
    </reaction>
</comment>
<dbReference type="Gene3D" id="3.90.70.10">
    <property type="entry name" value="Cysteine proteinases"/>
    <property type="match status" value="1"/>
</dbReference>
<dbReference type="GO" id="GO:0004843">
    <property type="term" value="F:cysteine-type deubiquitinase activity"/>
    <property type="evidence" value="ECO:0007669"/>
    <property type="project" value="UniProtKB-UniRule"/>
</dbReference>
<sequence length="658" mass="74276">MAQVRETSLPSGSLVLWSSGGGGGASPKEKAKKAGEMEKDAVGATKACSGQDAKEMKLELLQDHKPCDKKVLPSSPPRCYISSSPLCPRRKPRPRPQPRPAPEARLGSRPHPSLHPILPLPFPHPSDPGSRPQMLQSFSGGLGGSGDRSGLGDWLLEVEFGRGPTWCSHVENFKVAKNWPKNLRLIYQRFVWSGTPETRKHKAKTCICHVCSTRMNRLHSCLSCVFFGCFTENHIHKHAEAKQHNLAVDLYHGVIYCFMCKDYIYDKDMEWIAKETKEKNLKLLTSISTDVSQQQCITSDVEEKHSTCESKEQEPKFVKPKKKRRKKSVYTVGLRGLINLGNTCFMNCIVQALTHIPLLKDFFLSDKHKCRMTSPACVFRTPHIPYKLLHLIWIHAEHLAGYRQQDAHEFLIAILDVLHRHSRDDNVEQEANNSTCCNCIIDQIFTGGLQSDVTCQACHSVSTTIDPCWDISLDLPGSCATFSSQNPEKADITVSRDDHIPGIPSLTDCLQCAKIKCSSCQSYQESTKQLTMKKLPIVACFHLKRFKHVGKQRRKINTFISFPLDLDMTPFLASTKERRMKEGHPATDCTSNENKYSLFAVINHHGTLESGHYTSFIQQQKDQWFSCDDAIITKATIEDFLYSEGYLLFYHKQGLEKD</sequence>
<reference evidence="12" key="1">
    <citation type="submission" date="2020-12" db="EMBL/GenBank/DDBJ databases">
        <authorList>
            <consortium name="Molecular Ecology Group"/>
        </authorList>
    </citation>
    <scope>NUCLEOTIDE SEQUENCE</scope>
    <source>
        <strain evidence="12">TBG_1078</strain>
    </source>
</reference>
<protein>
    <recommendedName>
        <fullName evidence="8">Ubiquitin carboxyl-terminal hydrolase</fullName>
        <ecNumber evidence="8">3.4.19.12</ecNumber>
    </recommendedName>
</protein>
<evidence type="ECO:0000256" key="1">
    <source>
        <dbReference type="ARBA" id="ARBA00000707"/>
    </source>
</evidence>
<evidence type="ECO:0000256" key="9">
    <source>
        <dbReference type="SAM" id="MobiDB-lite"/>
    </source>
</evidence>
<dbReference type="PROSITE" id="PS00973">
    <property type="entry name" value="USP_2"/>
    <property type="match status" value="1"/>
</dbReference>
<dbReference type="PANTHER" id="PTHR21646">
    <property type="entry name" value="UBIQUITIN CARBOXYL-TERMINAL HYDROLASE"/>
    <property type="match status" value="1"/>
</dbReference>
<evidence type="ECO:0000256" key="5">
    <source>
        <dbReference type="ARBA" id="ARBA00022801"/>
    </source>
</evidence>
<dbReference type="EC" id="3.4.19.12" evidence="8"/>
<dbReference type="InterPro" id="IPR038765">
    <property type="entry name" value="Papain-like_cys_pep_sf"/>
</dbReference>
<dbReference type="Proteomes" id="UP000645828">
    <property type="component" value="Unassembled WGS sequence"/>
</dbReference>
<feature type="region of interest" description="Disordered" evidence="9">
    <location>
        <begin position="82"/>
        <end position="144"/>
    </location>
</feature>
<dbReference type="GO" id="GO:0016579">
    <property type="term" value="P:protein deubiquitination"/>
    <property type="evidence" value="ECO:0007669"/>
    <property type="project" value="InterPro"/>
</dbReference>
<dbReference type="PROSITE" id="PS00972">
    <property type="entry name" value="USP_1"/>
    <property type="match status" value="1"/>
</dbReference>
<dbReference type="InterPro" id="IPR028889">
    <property type="entry name" value="USP"/>
</dbReference>
<evidence type="ECO:0000313" key="13">
    <source>
        <dbReference type="Proteomes" id="UP000645828"/>
    </source>
</evidence>
<dbReference type="InterPro" id="IPR001394">
    <property type="entry name" value="Peptidase_C19_UCH"/>
</dbReference>
<evidence type="ECO:0000259" key="10">
    <source>
        <dbReference type="PROSITE" id="PS50235"/>
    </source>
</evidence>
<feature type="compositionally biased region" description="Basic and acidic residues" evidence="9">
    <location>
        <begin position="27"/>
        <end position="41"/>
    </location>
</feature>
<feature type="region of interest" description="Disordered" evidence="9">
    <location>
        <begin position="1"/>
        <end position="51"/>
    </location>
</feature>
<evidence type="ECO:0000256" key="2">
    <source>
        <dbReference type="ARBA" id="ARBA00022723"/>
    </source>
</evidence>
<dbReference type="InterPro" id="IPR013083">
    <property type="entry name" value="Znf_RING/FYVE/PHD"/>
</dbReference>
<dbReference type="AlphaFoldDB" id="A0A811Z1E8"/>
<dbReference type="SUPFAM" id="SSF57850">
    <property type="entry name" value="RING/U-box"/>
    <property type="match status" value="1"/>
</dbReference>
<keyword evidence="8" id="KW-0645">Protease</keyword>